<gene>
    <name evidence="2" type="ORF">LCGC14_0204210</name>
</gene>
<dbReference type="AlphaFoldDB" id="A0A0F9UZH8"/>
<dbReference type="Gene3D" id="3.40.50.2000">
    <property type="entry name" value="Glycogen Phosphorylase B"/>
    <property type="match status" value="2"/>
</dbReference>
<feature type="domain" description="Glycosyltransferase subfamily 4-like N-terminal" evidence="1">
    <location>
        <begin position="13"/>
        <end position="225"/>
    </location>
</feature>
<dbReference type="SUPFAM" id="SSF53756">
    <property type="entry name" value="UDP-Glycosyltransferase/glycogen phosphorylase"/>
    <property type="match status" value="1"/>
</dbReference>
<dbReference type="EMBL" id="LAZR01000091">
    <property type="protein sequence ID" value="KKN92892.1"/>
    <property type="molecule type" value="Genomic_DNA"/>
</dbReference>
<organism evidence="2">
    <name type="scientific">marine sediment metagenome</name>
    <dbReference type="NCBI Taxonomy" id="412755"/>
    <lineage>
        <taxon>unclassified sequences</taxon>
        <taxon>metagenomes</taxon>
        <taxon>ecological metagenomes</taxon>
    </lineage>
</organism>
<dbReference type="Pfam" id="PF13692">
    <property type="entry name" value="Glyco_trans_1_4"/>
    <property type="match status" value="1"/>
</dbReference>
<dbReference type="InterPro" id="IPR028098">
    <property type="entry name" value="Glyco_trans_4-like_N"/>
</dbReference>
<accession>A0A0F9UZH8</accession>
<dbReference type="PANTHER" id="PTHR12526">
    <property type="entry name" value="GLYCOSYLTRANSFERASE"/>
    <property type="match status" value="1"/>
</dbReference>
<evidence type="ECO:0000313" key="2">
    <source>
        <dbReference type="EMBL" id="KKN92892.1"/>
    </source>
</evidence>
<dbReference type="Pfam" id="PF13439">
    <property type="entry name" value="Glyco_transf_4"/>
    <property type="match status" value="1"/>
</dbReference>
<reference evidence="2" key="1">
    <citation type="journal article" date="2015" name="Nature">
        <title>Complex archaea that bridge the gap between prokaryotes and eukaryotes.</title>
        <authorList>
            <person name="Spang A."/>
            <person name="Saw J.H."/>
            <person name="Jorgensen S.L."/>
            <person name="Zaremba-Niedzwiedzka K."/>
            <person name="Martijn J."/>
            <person name="Lind A.E."/>
            <person name="van Eijk R."/>
            <person name="Schleper C."/>
            <person name="Guy L."/>
            <person name="Ettema T.J."/>
        </authorList>
    </citation>
    <scope>NUCLEOTIDE SEQUENCE</scope>
</reference>
<protein>
    <recommendedName>
        <fullName evidence="1">Glycosyltransferase subfamily 4-like N-terminal domain-containing protein</fullName>
    </recommendedName>
</protein>
<proteinExistence type="predicted"/>
<evidence type="ECO:0000259" key="1">
    <source>
        <dbReference type="Pfam" id="PF13439"/>
    </source>
</evidence>
<dbReference type="PANTHER" id="PTHR12526:SF635">
    <property type="entry name" value="GLYCOSYL TRANSFERASE GROUP 1"/>
    <property type="match status" value="1"/>
</dbReference>
<comment type="caution">
    <text evidence="2">The sequence shown here is derived from an EMBL/GenBank/DDBJ whole genome shotgun (WGS) entry which is preliminary data.</text>
</comment>
<sequence>MNIVHVSTHDTLGGAAMAAHRLHSALKRKGVGSRMQVAWRRSDDDAVSEMATLTGPAQWWRVLRRMRAHGPLKLTRRVRPPDADLFSAARTQFGRDLLRAMPPCDVIHLHWVAELVDYGAFLPPAAAAAPLVWTLHDMNPFTGGCHYSGGCERFTERCGACPQLASRREGDLSRRIWRRKFDALSRVRAGRLRIVAPSQWMADLARRSSLLGGFEVTVIPNGVDTGLFTPLDRSAARRRLAIADDVRVVLFVAHHLNDRRKGAALLMDALGRLSQAGGPTLLTVGQGECYPPRGVAHCHVAPVTDEAEMAGLYAAADVLAAPSVQDNLPNTIIEAMACGLPSVAFSVGGVADAVECGQTGLLVEGCDAGRLAEALERLLGDDGLRGQMSEACRRQAMEAFSLDAVSGRYLDLYEGLIR</sequence>
<name>A0A0F9UZH8_9ZZZZ</name>
<dbReference type="GO" id="GO:0016757">
    <property type="term" value="F:glycosyltransferase activity"/>
    <property type="evidence" value="ECO:0007669"/>
    <property type="project" value="TreeGrafter"/>
</dbReference>